<feature type="signal peptide" evidence="1">
    <location>
        <begin position="1"/>
        <end position="23"/>
    </location>
</feature>
<dbReference type="RefSeq" id="WP_379727448.1">
    <property type="nucleotide sequence ID" value="NZ_JBHSMS010000087.1"/>
</dbReference>
<organism evidence="3 4">
    <name type="scientific">Massilia jejuensis</name>
    <dbReference type="NCBI Taxonomy" id="648894"/>
    <lineage>
        <taxon>Bacteria</taxon>
        <taxon>Pseudomonadati</taxon>
        <taxon>Pseudomonadota</taxon>
        <taxon>Betaproteobacteria</taxon>
        <taxon>Burkholderiales</taxon>
        <taxon>Oxalobacteraceae</taxon>
        <taxon>Telluria group</taxon>
        <taxon>Massilia</taxon>
    </lineage>
</organism>
<dbReference type="InterPro" id="IPR002102">
    <property type="entry name" value="Cohesin_dom"/>
</dbReference>
<sequence>MKHFFSAALFALLALCGASSALAVPTLSYAGPASVTAGEQFELGILVDDISDLYAYNLSVRYAPGAMRFVSQQEGGFLQGAGTTFFIEGAVDEAGGIVSFTGASLIGAVPGADGGGVLFTLTFAALAVADQTLVAFSLEDALFLNASLEEIGMTMAPNFSVRIVNPDTGEVPEPAVPVLLLAGAVALAVGRRRPGWRATCRAV</sequence>
<dbReference type="SUPFAM" id="SSF49384">
    <property type="entry name" value="Carbohydrate-binding domain"/>
    <property type="match status" value="1"/>
</dbReference>
<keyword evidence="1" id="KW-0732">Signal</keyword>
<dbReference type="InterPro" id="IPR008965">
    <property type="entry name" value="CBM2/CBM3_carb-bd_dom_sf"/>
</dbReference>
<evidence type="ECO:0000313" key="4">
    <source>
        <dbReference type="Proteomes" id="UP001596031"/>
    </source>
</evidence>
<dbReference type="Pfam" id="PF00963">
    <property type="entry name" value="Cohesin"/>
    <property type="match status" value="1"/>
</dbReference>
<dbReference type="EMBL" id="JBHSMS010000087">
    <property type="protein sequence ID" value="MFC5514065.1"/>
    <property type="molecule type" value="Genomic_DNA"/>
</dbReference>
<gene>
    <name evidence="3" type="ORF">ACFPOU_23455</name>
</gene>
<feature type="chain" id="PRO_5046950320" evidence="1">
    <location>
        <begin position="24"/>
        <end position="203"/>
    </location>
</feature>
<feature type="domain" description="Cohesin" evidence="2">
    <location>
        <begin position="33"/>
        <end position="140"/>
    </location>
</feature>
<reference evidence="4" key="1">
    <citation type="journal article" date="2019" name="Int. J. Syst. Evol. Microbiol.">
        <title>The Global Catalogue of Microorganisms (GCM) 10K type strain sequencing project: providing services to taxonomists for standard genome sequencing and annotation.</title>
        <authorList>
            <consortium name="The Broad Institute Genomics Platform"/>
            <consortium name="The Broad Institute Genome Sequencing Center for Infectious Disease"/>
            <person name="Wu L."/>
            <person name="Ma J."/>
        </authorList>
    </citation>
    <scope>NUCLEOTIDE SEQUENCE [LARGE SCALE GENOMIC DNA]</scope>
    <source>
        <strain evidence="4">CCUG 38813</strain>
    </source>
</reference>
<protein>
    <submittedName>
        <fullName evidence="3">Cohesin domain-containing protein</fullName>
    </submittedName>
</protein>
<name>A0ABW0PNL8_9BURK</name>
<evidence type="ECO:0000256" key="1">
    <source>
        <dbReference type="SAM" id="SignalP"/>
    </source>
</evidence>
<proteinExistence type="predicted"/>
<accession>A0ABW0PNL8</accession>
<dbReference type="Proteomes" id="UP001596031">
    <property type="component" value="Unassembled WGS sequence"/>
</dbReference>
<comment type="caution">
    <text evidence="3">The sequence shown here is derived from an EMBL/GenBank/DDBJ whole genome shotgun (WGS) entry which is preliminary data.</text>
</comment>
<dbReference type="CDD" id="cd08547">
    <property type="entry name" value="Type_II_cohesin"/>
    <property type="match status" value="1"/>
</dbReference>
<keyword evidence="4" id="KW-1185">Reference proteome</keyword>
<evidence type="ECO:0000313" key="3">
    <source>
        <dbReference type="EMBL" id="MFC5514065.1"/>
    </source>
</evidence>
<dbReference type="NCBIfam" id="TIGR02595">
    <property type="entry name" value="PEP_CTERM"/>
    <property type="match status" value="1"/>
</dbReference>
<dbReference type="Gene3D" id="2.60.40.680">
    <property type="match status" value="1"/>
</dbReference>
<evidence type="ECO:0000259" key="2">
    <source>
        <dbReference type="Pfam" id="PF00963"/>
    </source>
</evidence>
<dbReference type="InterPro" id="IPR013424">
    <property type="entry name" value="Ice-binding_C"/>
</dbReference>